<keyword evidence="1" id="KW-0812">Transmembrane</keyword>
<gene>
    <name evidence="2" type="ORF">ET495_13285</name>
</gene>
<keyword evidence="1" id="KW-0472">Membrane</keyword>
<proteinExistence type="predicted"/>
<keyword evidence="1" id="KW-1133">Transmembrane helix</keyword>
<dbReference type="KEGG" id="xyl:ET495_13285"/>
<dbReference type="RefSeq" id="WP_129205194.1">
    <property type="nucleotide sequence ID" value="NZ_CP035495.1"/>
</dbReference>
<organism evidence="2 3">
    <name type="scientific">Xylanimonas allomyrinae</name>
    <dbReference type="NCBI Taxonomy" id="2509459"/>
    <lineage>
        <taxon>Bacteria</taxon>
        <taxon>Bacillati</taxon>
        <taxon>Actinomycetota</taxon>
        <taxon>Actinomycetes</taxon>
        <taxon>Micrococcales</taxon>
        <taxon>Promicromonosporaceae</taxon>
        <taxon>Xylanimonas</taxon>
    </lineage>
</organism>
<sequence>MSEFQVAKRVKQEPTVAVAARVLLSFVLFLGGLVLVGVGTSDGGAVPWLWVVLGILAVALAFGLPMRGASER</sequence>
<feature type="transmembrane region" description="Helical" evidence="1">
    <location>
        <begin position="18"/>
        <end position="39"/>
    </location>
</feature>
<dbReference type="EMBL" id="CP035495">
    <property type="protein sequence ID" value="QAY64035.1"/>
    <property type="molecule type" value="Genomic_DNA"/>
</dbReference>
<keyword evidence="3" id="KW-1185">Reference proteome</keyword>
<reference evidence="2 3" key="1">
    <citation type="submission" date="2019-01" db="EMBL/GenBank/DDBJ databases">
        <title>Genome sequencing of strain 2JSPR-7.</title>
        <authorList>
            <person name="Heo J."/>
            <person name="Kim S.-J."/>
            <person name="Kim J.-S."/>
            <person name="Hong S.-B."/>
            <person name="Kwon S.-W."/>
        </authorList>
    </citation>
    <scope>NUCLEOTIDE SEQUENCE [LARGE SCALE GENOMIC DNA]</scope>
    <source>
        <strain evidence="2 3">2JSPR-7</strain>
    </source>
</reference>
<name>A0A4P6ENG7_9MICO</name>
<evidence type="ECO:0000256" key="1">
    <source>
        <dbReference type="SAM" id="Phobius"/>
    </source>
</evidence>
<feature type="transmembrane region" description="Helical" evidence="1">
    <location>
        <begin position="45"/>
        <end position="64"/>
    </location>
</feature>
<evidence type="ECO:0000313" key="2">
    <source>
        <dbReference type="EMBL" id="QAY64035.1"/>
    </source>
</evidence>
<dbReference type="Proteomes" id="UP000291758">
    <property type="component" value="Chromosome"/>
</dbReference>
<evidence type="ECO:0000313" key="3">
    <source>
        <dbReference type="Proteomes" id="UP000291758"/>
    </source>
</evidence>
<dbReference type="AlphaFoldDB" id="A0A4P6ENG7"/>
<protein>
    <submittedName>
        <fullName evidence="2">Uncharacterized protein</fullName>
    </submittedName>
</protein>
<accession>A0A4P6ENG7</accession>